<protein>
    <submittedName>
        <fullName evidence="2">Uncharacterized protein</fullName>
    </submittedName>
</protein>
<reference evidence="3" key="1">
    <citation type="journal article" date="2023" name="Commun. Biol.">
        <title>Genome analysis of Parmales, the sister group of diatoms, reveals the evolutionary specialization of diatoms from phago-mixotrophs to photoautotrophs.</title>
        <authorList>
            <person name="Ban H."/>
            <person name="Sato S."/>
            <person name="Yoshikawa S."/>
            <person name="Yamada K."/>
            <person name="Nakamura Y."/>
            <person name="Ichinomiya M."/>
            <person name="Sato N."/>
            <person name="Blanc-Mathieu R."/>
            <person name="Endo H."/>
            <person name="Kuwata A."/>
            <person name="Ogata H."/>
        </authorList>
    </citation>
    <scope>NUCLEOTIDE SEQUENCE [LARGE SCALE GENOMIC DNA]</scope>
    <source>
        <strain evidence="3">NIES 3700</strain>
    </source>
</reference>
<organism evidence="2 3">
    <name type="scientific">Triparma laevis f. longispina</name>
    <dbReference type="NCBI Taxonomy" id="1714387"/>
    <lineage>
        <taxon>Eukaryota</taxon>
        <taxon>Sar</taxon>
        <taxon>Stramenopiles</taxon>
        <taxon>Ochrophyta</taxon>
        <taxon>Bolidophyceae</taxon>
        <taxon>Parmales</taxon>
        <taxon>Triparmaceae</taxon>
        <taxon>Triparma</taxon>
    </lineage>
</organism>
<feature type="region of interest" description="Disordered" evidence="1">
    <location>
        <begin position="580"/>
        <end position="601"/>
    </location>
</feature>
<dbReference type="AlphaFoldDB" id="A0A9W7FTL7"/>
<comment type="caution">
    <text evidence="2">The sequence shown here is derived from an EMBL/GenBank/DDBJ whole genome shotgun (WGS) entry which is preliminary data.</text>
</comment>
<feature type="compositionally biased region" description="Pro residues" evidence="1">
    <location>
        <begin position="1"/>
        <end position="62"/>
    </location>
</feature>
<dbReference type="OrthoDB" id="10491734at2759"/>
<dbReference type="PRINTS" id="PR01217">
    <property type="entry name" value="PRICHEXTENSN"/>
</dbReference>
<feature type="region of interest" description="Disordered" evidence="1">
    <location>
        <begin position="1"/>
        <end position="237"/>
    </location>
</feature>
<keyword evidence="3" id="KW-1185">Reference proteome</keyword>
<evidence type="ECO:0000313" key="3">
    <source>
        <dbReference type="Proteomes" id="UP001165122"/>
    </source>
</evidence>
<dbReference type="Proteomes" id="UP001165122">
    <property type="component" value="Unassembled WGS sequence"/>
</dbReference>
<feature type="compositionally biased region" description="Polar residues" evidence="1">
    <location>
        <begin position="85"/>
        <end position="95"/>
    </location>
</feature>
<feature type="compositionally biased region" description="Basic residues" evidence="1">
    <location>
        <begin position="148"/>
        <end position="165"/>
    </location>
</feature>
<evidence type="ECO:0000256" key="1">
    <source>
        <dbReference type="SAM" id="MobiDB-lite"/>
    </source>
</evidence>
<name>A0A9W7FTL7_9STRA</name>
<feature type="compositionally biased region" description="Low complexity" evidence="1">
    <location>
        <begin position="96"/>
        <end position="117"/>
    </location>
</feature>
<gene>
    <name evidence="2" type="ORF">TrLO_g3940</name>
</gene>
<accession>A0A9W7FTL7</accession>
<feature type="compositionally biased region" description="Pro residues" evidence="1">
    <location>
        <begin position="131"/>
        <end position="142"/>
    </location>
</feature>
<evidence type="ECO:0000313" key="2">
    <source>
        <dbReference type="EMBL" id="GMI18028.1"/>
    </source>
</evidence>
<dbReference type="EMBL" id="BRXW01000317">
    <property type="protein sequence ID" value="GMI18028.1"/>
    <property type="molecule type" value="Genomic_DNA"/>
</dbReference>
<sequence>MPPPRSAPPGGPPLRGGPPPKAPGGAPPVEAPPPCRPTSDSIPPPPSGGPPPAVPAPSIPPPHRQESIGAPPKPTDYGPPLSLSRPKTPTSSHKTSGAPLSCGGPPPSSGGLPKAAPGGPPGNLHGATPASKPPGNAPPGKAPPGKRTPGRLSKRQSRRHPRRSKVPGSLSPEVLKNIASKLESSKKPGAAAPAQLLEEQFEQDAEEQLPKSPQTTTAPKGKTRSHRQSFEDFVSNEKSLKVKEEAQQMDVKPMCATPDCGSTDDCEQDEGDQLWYCKTCWDDFDIGATVTHPGAPQRPRLSIVEGATNFSPEVKLQLQAAAVNAEKDGVISLPDATGTKIVVKKKVVGKDGHAPTFQELMASKMGHDQLCRAPRRGSLFSNLELVQTEVGEVIDVADIFSENSPKALLEAAVSGQAYVAPGRKPKKEASFEAFERLSAKTTTAFEMHLSDGFKQLGFGSHEGCNPSFLRTGTELKQDNFVDPETKKFLEGKVKSPKSFAMRSRSKSPIKTEKSMRAILSELEKSAIDEQGYVLRTEYDSLLSSSNKGLNVNPSHAAKIAALAQPKESSMARWVMSTPDKVKLKQKHKGRPTTADEKELEKRLQESKLRLRKKIGDVCT</sequence>
<proteinExistence type="predicted"/>